<dbReference type="InterPro" id="IPR003494">
    <property type="entry name" value="SHS2_FtsA"/>
</dbReference>
<dbReference type="InterPro" id="IPR050696">
    <property type="entry name" value="FtsA/MreB"/>
</dbReference>
<dbReference type="EMBL" id="JACJQB010000013">
    <property type="protein sequence ID" value="MBD2188213.1"/>
    <property type="molecule type" value="Genomic_DNA"/>
</dbReference>
<name>A0ABR7ZW64_9CYAN</name>
<gene>
    <name evidence="2" type="primary">pilM</name>
    <name evidence="2" type="ORF">H6F41_08670</name>
</gene>
<dbReference type="PANTHER" id="PTHR32432:SF3">
    <property type="entry name" value="ETHANOLAMINE UTILIZATION PROTEIN EUTJ"/>
    <property type="match status" value="1"/>
</dbReference>
<dbReference type="Gene3D" id="3.30.1490.300">
    <property type="match status" value="1"/>
</dbReference>
<dbReference type="InterPro" id="IPR043129">
    <property type="entry name" value="ATPase_NBD"/>
</dbReference>
<comment type="caution">
    <text evidence="2">The sequence shown here is derived from an EMBL/GenBank/DDBJ whole genome shotgun (WGS) entry which is preliminary data.</text>
</comment>
<evidence type="ECO:0000259" key="1">
    <source>
        <dbReference type="SMART" id="SM00842"/>
    </source>
</evidence>
<feature type="domain" description="SHS2" evidence="1">
    <location>
        <begin position="13"/>
        <end position="184"/>
    </location>
</feature>
<dbReference type="PIRSF" id="PIRSF019169">
    <property type="entry name" value="PilM"/>
    <property type="match status" value="1"/>
</dbReference>
<evidence type="ECO:0000313" key="3">
    <source>
        <dbReference type="Proteomes" id="UP000642094"/>
    </source>
</evidence>
<dbReference type="PANTHER" id="PTHR32432">
    <property type="entry name" value="CELL DIVISION PROTEIN FTSA-RELATED"/>
    <property type="match status" value="1"/>
</dbReference>
<dbReference type="Gene3D" id="3.30.420.40">
    <property type="match status" value="2"/>
</dbReference>
<sequence>MFGLKFGGKSKKGIGIEITSEKINLVQLRRKGQSAYTLVTYGSVNIPEGTVEEGRILDPVALGESIRSLLAEKKIKVKKVATALPGRETVSRLIRLPAEIPDVELREMVLNQEASLYLPFPREDADVDYQKLGVALDDDGIERIEILMVATPKEVTDSYMQALEIAQLQVDVVEVSSFALIRAMHNELAKFSTLAEAVAIVDIEYEATEITVTVDGIPQFSRTFPIGALQIQNAQLRAINLPPQRLTDLDMLSSTVVPIQSMDTAALAGGAGGSTPGEAAVMRMVGDLSDELRRSIDFYTSQYPGSDVVQLLIAGPGACIGQLNEFFSQRLGIAAIAVDPLSTIGVNANEDIPMHERMALSVALGLGLREV</sequence>
<dbReference type="RefSeq" id="WP_190403074.1">
    <property type="nucleotide sequence ID" value="NZ_JACJQB010000013.1"/>
</dbReference>
<accession>A0ABR7ZW64</accession>
<dbReference type="SMART" id="SM00842">
    <property type="entry name" value="FtsA"/>
    <property type="match status" value="1"/>
</dbReference>
<dbReference type="SUPFAM" id="SSF53067">
    <property type="entry name" value="Actin-like ATPase domain"/>
    <property type="match status" value="2"/>
</dbReference>
<protein>
    <submittedName>
        <fullName evidence="2">Type IV pilus assembly protein PilM</fullName>
    </submittedName>
</protein>
<reference evidence="2 3" key="1">
    <citation type="journal article" date="2020" name="ISME J.">
        <title>Comparative genomics reveals insights into cyanobacterial evolution and habitat adaptation.</title>
        <authorList>
            <person name="Chen M.Y."/>
            <person name="Teng W.K."/>
            <person name="Zhao L."/>
            <person name="Hu C.X."/>
            <person name="Zhou Y.K."/>
            <person name="Han B.P."/>
            <person name="Song L.R."/>
            <person name="Shu W.S."/>
        </authorList>
    </citation>
    <scope>NUCLEOTIDE SEQUENCE [LARGE SCALE GENOMIC DNA]</scope>
    <source>
        <strain evidence="2 3">FACHB-723</strain>
    </source>
</reference>
<evidence type="ECO:0000313" key="2">
    <source>
        <dbReference type="EMBL" id="MBD2188213.1"/>
    </source>
</evidence>
<keyword evidence="3" id="KW-1185">Reference proteome</keyword>
<proteinExistence type="predicted"/>
<dbReference type="NCBIfam" id="TIGR01175">
    <property type="entry name" value="pilM"/>
    <property type="match status" value="1"/>
</dbReference>
<dbReference type="Proteomes" id="UP000642094">
    <property type="component" value="Unassembled WGS sequence"/>
</dbReference>
<dbReference type="Pfam" id="PF11104">
    <property type="entry name" value="PilM_2"/>
    <property type="match status" value="2"/>
</dbReference>
<organism evidence="2 3">
    <name type="scientific">Pseudanabaena mucicola FACHB-723</name>
    <dbReference type="NCBI Taxonomy" id="2692860"/>
    <lineage>
        <taxon>Bacteria</taxon>
        <taxon>Bacillati</taxon>
        <taxon>Cyanobacteriota</taxon>
        <taxon>Cyanophyceae</taxon>
        <taxon>Pseudanabaenales</taxon>
        <taxon>Pseudanabaenaceae</taxon>
        <taxon>Pseudanabaena</taxon>
    </lineage>
</organism>
<dbReference type="CDD" id="cd24049">
    <property type="entry name" value="ASKHA_NBD_PilM"/>
    <property type="match status" value="1"/>
</dbReference>
<dbReference type="InterPro" id="IPR005883">
    <property type="entry name" value="PilM"/>
</dbReference>